<accession>A0AAW1X114</accession>
<dbReference type="Proteomes" id="UP001457282">
    <property type="component" value="Unassembled WGS sequence"/>
</dbReference>
<keyword evidence="2" id="KW-1185">Reference proteome</keyword>
<gene>
    <name evidence="1" type="ORF">M0R45_027070</name>
</gene>
<sequence length="105" mass="11803">MAPLLMSHMLYMPQGVNRTLLSFKDIRANGYHAETHDENGKEFLCITSNDCGRKAHLREVMCISSGLYSTTIRAIESNNVIRDDLFDSDTYLALARQTGTSQVMT</sequence>
<protein>
    <submittedName>
        <fullName evidence="1">Uncharacterized protein</fullName>
    </submittedName>
</protein>
<dbReference type="EMBL" id="JBEDUW010000005">
    <property type="protein sequence ID" value="KAK9930010.1"/>
    <property type="molecule type" value="Genomic_DNA"/>
</dbReference>
<reference evidence="1 2" key="1">
    <citation type="journal article" date="2023" name="G3 (Bethesda)">
        <title>A chromosome-length genome assembly and annotation of blackberry (Rubus argutus, cv. 'Hillquist').</title>
        <authorList>
            <person name="Bruna T."/>
            <person name="Aryal R."/>
            <person name="Dudchenko O."/>
            <person name="Sargent D.J."/>
            <person name="Mead D."/>
            <person name="Buti M."/>
            <person name="Cavallini A."/>
            <person name="Hytonen T."/>
            <person name="Andres J."/>
            <person name="Pham M."/>
            <person name="Weisz D."/>
            <person name="Mascagni F."/>
            <person name="Usai G."/>
            <person name="Natali L."/>
            <person name="Bassil N."/>
            <person name="Fernandez G.E."/>
            <person name="Lomsadze A."/>
            <person name="Armour M."/>
            <person name="Olukolu B."/>
            <person name="Poorten T."/>
            <person name="Britton C."/>
            <person name="Davik J."/>
            <person name="Ashrafi H."/>
            <person name="Aiden E.L."/>
            <person name="Borodovsky M."/>
            <person name="Worthington M."/>
        </authorList>
    </citation>
    <scope>NUCLEOTIDE SEQUENCE [LARGE SCALE GENOMIC DNA]</scope>
    <source>
        <strain evidence="1">PI 553951</strain>
    </source>
</reference>
<name>A0AAW1X114_RUBAR</name>
<comment type="caution">
    <text evidence="1">The sequence shown here is derived from an EMBL/GenBank/DDBJ whole genome shotgun (WGS) entry which is preliminary data.</text>
</comment>
<organism evidence="1 2">
    <name type="scientific">Rubus argutus</name>
    <name type="common">Southern blackberry</name>
    <dbReference type="NCBI Taxonomy" id="59490"/>
    <lineage>
        <taxon>Eukaryota</taxon>
        <taxon>Viridiplantae</taxon>
        <taxon>Streptophyta</taxon>
        <taxon>Embryophyta</taxon>
        <taxon>Tracheophyta</taxon>
        <taxon>Spermatophyta</taxon>
        <taxon>Magnoliopsida</taxon>
        <taxon>eudicotyledons</taxon>
        <taxon>Gunneridae</taxon>
        <taxon>Pentapetalae</taxon>
        <taxon>rosids</taxon>
        <taxon>fabids</taxon>
        <taxon>Rosales</taxon>
        <taxon>Rosaceae</taxon>
        <taxon>Rosoideae</taxon>
        <taxon>Rosoideae incertae sedis</taxon>
        <taxon>Rubus</taxon>
    </lineage>
</organism>
<evidence type="ECO:0000313" key="1">
    <source>
        <dbReference type="EMBL" id="KAK9930010.1"/>
    </source>
</evidence>
<proteinExistence type="predicted"/>
<dbReference type="AlphaFoldDB" id="A0AAW1X114"/>
<evidence type="ECO:0000313" key="2">
    <source>
        <dbReference type="Proteomes" id="UP001457282"/>
    </source>
</evidence>